<dbReference type="Pfam" id="PF00856">
    <property type="entry name" value="SET"/>
    <property type="match status" value="1"/>
</dbReference>
<dbReference type="PROSITE" id="PS50280">
    <property type="entry name" value="SET"/>
    <property type="match status" value="1"/>
</dbReference>
<dbReference type="PANTHER" id="PTHR47332:SF4">
    <property type="entry name" value="SET DOMAIN-CONTAINING PROTEIN 5"/>
    <property type="match status" value="1"/>
</dbReference>
<evidence type="ECO:0000259" key="2">
    <source>
        <dbReference type="PROSITE" id="PS50280"/>
    </source>
</evidence>
<dbReference type="Proteomes" id="UP001285441">
    <property type="component" value="Unassembled WGS sequence"/>
</dbReference>
<dbReference type="AlphaFoldDB" id="A0AAE0KE72"/>
<name>A0AAE0KE72_9PEZI</name>
<dbReference type="InterPro" id="IPR046341">
    <property type="entry name" value="SET_dom_sf"/>
</dbReference>
<comment type="caution">
    <text evidence="3">The sequence shown here is derived from an EMBL/GenBank/DDBJ whole genome shotgun (WGS) entry which is preliminary data.</text>
</comment>
<reference evidence="3" key="1">
    <citation type="journal article" date="2023" name="Mol. Phylogenet. Evol.">
        <title>Genome-scale phylogeny and comparative genomics of the fungal order Sordariales.</title>
        <authorList>
            <person name="Hensen N."/>
            <person name="Bonometti L."/>
            <person name="Westerberg I."/>
            <person name="Brannstrom I.O."/>
            <person name="Guillou S."/>
            <person name="Cros-Aarteil S."/>
            <person name="Calhoun S."/>
            <person name="Haridas S."/>
            <person name="Kuo A."/>
            <person name="Mondo S."/>
            <person name="Pangilinan J."/>
            <person name="Riley R."/>
            <person name="LaButti K."/>
            <person name="Andreopoulos B."/>
            <person name="Lipzen A."/>
            <person name="Chen C."/>
            <person name="Yan M."/>
            <person name="Daum C."/>
            <person name="Ng V."/>
            <person name="Clum A."/>
            <person name="Steindorff A."/>
            <person name="Ohm R.A."/>
            <person name="Martin F."/>
            <person name="Silar P."/>
            <person name="Natvig D.O."/>
            <person name="Lalanne C."/>
            <person name="Gautier V."/>
            <person name="Ament-Velasquez S.L."/>
            <person name="Kruys A."/>
            <person name="Hutchinson M.I."/>
            <person name="Powell A.J."/>
            <person name="Barry K."/>
            <person name="Miller A.N."/>
            <person name="Grigoriev I.V."/>
            <person name="Debuchy R."/>
            <person name="Gladieux P."/>
            <person name="Hiltunen Thoren M."/>
            <person name="Johannesson H."/>
        </authorList>
    </citation>
    <scope>NUCLEOTIDE SEQUENCE</scope>
    <source>
        <strain evidence="3">CBS 232.78</strain>
    </source>
</reference>
<evidence type="ECO:0000256" key="1">
    <source>
        <dbReference type="SAM" id="MobiDB-lite"/>
    </source>
</evidence>
<feature type="compositionally biased region" description="Acidic residues" evidence="1">
    <location>
        <begin position="208"/>
        <end position="223"/>
    </location>
</feature>
<dbReference type="SMART" id="SM00317">
    <property type="entry name" value="SET"/>
    <property type="match status" value="1"/>
</dbReference>
<sequence length="581" mass="67037">MVELGFDIYPPISYTRSHQLAYETFLNTVLNRFGISISDDRVVIHGGEANSNFFHCHCNRKSKDKIIEFYMADFPSIPVRCDHLLRFSSKVYPFPGAPSVPELMKSIRHIVERDGLLKSRAYFWNTAQNPETTTLVDWQGVYVEQELLNAKKKFKDEKHDKNYDEDDGEESPGATPKRVLKRFGTYRRGEELSNDELKNIVFSIESCDEEDEPREVEDPSNDQEDVRSHGRQRKGLGCFAKEPLFRGSRILSEEPMFTIPYTIDILAGQPIVNAISVELQKLSMGQRACFYKLAGHPVGGNPSPRYPPAIFRANALPLRGEEEETKAIFEVASRFNHSCRPNAQHTWDRIRQRMNFYAIREIEEGEEITISYLGNSGCESLKTPSIAERQAFLKEYYKFDCHCEACFAVPPHTDARKIRDKRLAEIRTLRGEDHGTTYLDSMKPKAQIKSWKPRQLTSLEDAAKLLTFLKEEEIDDLRVADAFHQAYSICVQVGDKERAQAFAEDCLEEWTKLAGEGNLEAQDYKRKMKSCVRDPMFRLHPAYGPKEWNPMKLKSFTAEQRAESDAFMEWLWDTSDWTAFH</sequence>
<organism evidence="3 4">
    <name type="scientific">Podospora didyma</name>
    <dbReference type="NCBI Taxonomy" id="330526"/>
    <lineage>
        <taxon>Eukaryota</taxon>
        <taxon>Fungi</taxon>
        <taxon>Dikarya</taxon>
        <taxon>Ascomycota</taxon>
        <taxon>Pezizomycotina</taxon>
        <taxon>Sordariomycetes</taxon>
        <taxon>Sordariomycetidae</taxon>
        <taxon>Sordariales</taxon>
        <taxon>Podosporaceae</taxon>
        <taxon>Podospora</taxon>
    </lineage>
</organism>
<proteinExistence type="predicted"/>
<feature type="region of interest" description="Disordered" evidence="1">
    <location>
        <begin position="208"/>
        <end position="232"/>
    </location>
</feature>
<dbReference type="Gene3D" id="1.25.40.10">
    <property type="entry name" value="Tetratricopeptide repeat domain"/>
    <property type="match status" value="1"/>
</dbReference>
<evidence type="ECO:0000313" key="3">
    <source>
        <dbReference type="EMBL" id="KAK3374560.1"/>
    </source>
</evidence>
<dbReference type="Gene3D" id="2.170.270.10">
    <property type="entry name" value="SET domain"/>
    <property type="match status" value="1"/>
</dbReference>
<dbReference type="EMBL" id="JAULSW010000007">
    <property type="protein sequence ID" value="KAK3374560.1"/>
    <property type="molecule type" value="Genomic_DNA"/>
</dbReference>
<reference evidence="3" key="2">
    <citation type="submission" date="2023-06" db="EMBL/GenBank/DDBJ databases">
        <authorList>
            <consortium name="Lawrence Berkeley National Laboratory"/>
            <person name="Haridas S."/>
            <person name="Hensen N."/>
            <person name="Bonometti L."/>
            <person name="Westerberg I."/>
            <person name="Brannstrom I.O."/>
            <person name="Guillou S."/>
            <person name="Cros-Aarteil S."/>
            <person name="Calhoun S."/>
            <person name="Kuo A."/>
            <person name="Mondo S."/>
            <person name="Pangilinan J."/>
            <person name="Riley R."/>
            <person name="LaButti K."/>
            <person name="Andreopoulos B."/>
            <person name="Lipzen A."/>
            <person name="Chen C."/>
            <person name="Yanf M."/>
            <person name="Daum C."/>
            <person name="Ng V."/>
            <person name="Clum A."/>
            <person name="Steindorff A."/>
            <person name="Ohm R."/>
            <person name="Martin F."/>
            <person name="Silar P."/>
            <person name="Natvig D."/>
            <person name="Lalanne C."/>
            <person name="Gautier V."/>
            <person name="Ament-velasquez S.L."/>
            <person name="Kruys A."/>
            <person name="Hutchinson M.I."/>
            <person name="Powell A.J."/>
            <person name="Barry K."/>
            <person name="Miller A.N."/>
            <person name="Grigoriev I.V."/>
            <person name="Debuchy R."/>
            <person name="Gladieux P."/>
            <person name="Thoren M.H."/>
            <person name="Johannesson H."/>
        </authorList>
    </citation>
    <scope>NUCLEOTIDE SEQUENCE</scope>
    <source>
        <strain evidence="3">CBS 232.78</strain>
    </source>
</reference>
<feature type="domain" description="SET" evidence="2">
    <location>
        <begin position="221"/>
        <end position="373"/>
    </location>
</feature>
<dbReference type="InterPro" id="IPR011990">
    <property type="entry name" value="TPR-like_helical_dom_sf"/>
</dbReference>
<dbReference type="InterPro" id="IPR053185">
    <property type="entry name" value="SET_domain_protein"/>
</dbReference>
<accession>A0AAE0KE72</accession>
<evidence type="ECO:0000313" key="4">
    <source>
        <dbReference type="Proteomes" id="UP001285441"/>
    </source>
</evidence>
<dbReference type="InterPro" id="IPR001214">
    <property type="entry name" value="SET_dom"/>
</dbReference>
<dbReference type="SUPFAM" id="SSF82199">
    <property type="entry name" value="SET domain"/>
    <property type="match status" value="1"/>
</dbReference>
<keyword evidence="4" id="KW-1185">Reference proteome</keyword>
<feature type="region of interest" description="Disordered" evidence="1">
    <location>
        <begin position="158"/>
        <end position="177"/>
    </location>
</feature>
<protein>
    <recommendedName>
        <fullName evidence="2">SET domain-containing protein</fullName>
    </recommendedName>
</protein>
<dbReference type="PANTHER" id="PTHR47332">
    <property type="entry name" value="SET DOMAIN-CONTAINING PROTEIN 5"/>
    <property type="match status" value="1"/>
</dbReference>
<gene>
    <name evidence="3" type="ORF">B0H63DRAFT_548801</name>
</gene>